<dbReference type="GO" id="GO:0004721">
    <property type="term" value="F:phosphoprotein phosphatase activity"/>
    <property type="evidence" value="ECO:0007669"/>
    <property type="project" value="TreeGrafter"/>
</dbReference>
<evidence type="ECO:0000256" key="1">
    <source>
        <dbReference type="ARBA" id="ARBA00000085"/>
    </source>
</evidence>
<dbReference type="InterPro" id="IPR036890">
    <property type="entry name" value="HATPase_C_sf"/>
</dbReference>
<keyword evidence="7" id="KW-0418">Kinase</keyword>
<dbReference type="SUPFAM" id="SSF55874">
    <property type="entry name" value="ATPase domain of HSP90 chaperone/DNA topoisomerase II/histidine kinase"/>
    <property type="match status" value="1"/>
</dbReference>
<comment type="subcellular location">
    <subcellularLocation>
        <location evidence="2">Cell membrane</location>
        <topology evidence="2">Multi-pass membrane protein</topology>
    </subcellularLocation>
</comment>
<accession>A0A1B1Y8N1</accession>
<dbReference type="Pfam" id="PF02518">
    <property type="entry name" value="HATPase_c"/>
    <property type="match status" value="1"/>
</dbReference>
<keyword evidence="13" id="KW-1185">Reference proteome</keyword>
<evidence type="ECO:0000256" key="3">
    <source>
        <dbReference type="ARBA" id="ARBA00012438"/>
    </source>
</evidence>
<evidence type="ECO:0000256" key="5">
    <source>
        <dbReference type="ARBA" id="ARBA00022679"/>
    </source>
</evidence>
<evidence type="ECO:0000256" key="7">
    <source>
        <dbReference type="ARBA" id="ARBA00022777"/>
    </source>
</evidence>
<dbReference type="PANTHER" id="PTHR45453:SF2">
    <property type="entry name" value="HISTIDINE KINASE"/>
    <property type="match status" value="1"/>
</dbReference>
<reference evidence="12 13" key="1">
    <citation type="submission" date="2016-02" db="EMBL/GenBank/DDBJ databases">
        <authorList>
            <person name="Wen L."/>
            <person name="He K."/>
            <person name="Yang H."/>
        </authorList>
    </citation>
    <scope>NUCLEOTIDE SEQUENCE [LARGE SCALE GENOMIC DNA]</scope>
    <source>
        <strain evidence="12 13">CZ1127</strain>
    </source>
</reference>
<dbReference type="SMART" id="SM00388">
    <property type="entry name" value="HisKA"/>
    <property type="match status" value="1"/>
</dbReference>
<keyword evidence="4" id="KW-1003">Cell membrane</keyword>
<feature type="transmembrane region" description="Helical" evidence="10">
    <location>
        <begin position="12"/>
        <end position="30"/>
    </location>
</feature>
<evidence type="ECO:0000256" key="6">
    <source>
        <dbReference type="ARBA" id="ARBA00022692"/>
    </source>
</evidence>
<dbReference type="EMBL" id="CP014224">
    <property type="protein sequence ID" value="ANW97125.1"/>
    <property type="molecule type" value="Genomic_DNA"/>
</dbReference>
<evidence type="ECO:0000259" key="11">
    <source>
        <dbReference type="PROSITE" id="PS50109"/>
    </source>
</evidence>
<gene>
    <name evidence="12" type="ORF">AXE80_12890</name>
</gene>
<dbReference type="PROSITE" id="PS50109">
    <property type="entry name" value="HIS_KIN"/>
    <property type="match status" value="1"/>
</dbReference>
<evidence type="ECO:0000256" key="10">
    <source>
        <dbReference type="SAM" id="Phobius"/>
    </source>
</evidence>
<proteinExistence type="predicted"/>
<dbReference type="KEGG" id="wfu:AXE80_12890"/>
<protein>
    <recommendedName>
        <fullName evidence="3">histidine kinase</fullName>
        <ecNumber evidence="3">2.7.13.3</ecNumber>
    </recommendedName>
</protein>
<dbReference type="GO" id="GO:0005886">
    <property type="term" value="C:plasma membrane"/>
    <property type="evidence" value="ECO:0007669"/>
    <property type="project" value="UniProtKB-SubCell"/>
</dbReference>
<dbReference type="SUPFAM" id="SSF47384">
    <property type="entry name" value="Homodimeric domain of signal transducing histidine kinase"/>
    <property type="match status" value="1"/>
</dbReference>
<evidence type="ECO:0000313" key="13">
    <source>
        <dbReference type="Proteomes" id="UP000092967"/>
    </source>
</evidence>
<evidence type="ECO:0000256" key="4">
    <source>
        <dbReference type="ARBA" id="ARBA00022475"/>
    </source>
</evidence>
<feature type="domain" description="Histidine kinase" evidence="11">
    <location>
        <begin position="228"/>
        <end position="428"/>
    </location>
</feature>
<dbReference type="InterPro" id="IPR036097">
    <property type="entry name" value="HisK_dim/P_sf"/>
</dbReference>
<sequence>MTKLLNRPLKAFTIYSLIILIISIPVYVLVVDRIWVEELDENNWLTLEHTKKRLKAKAFTRKDIEKINQIWGELQPGVSIIKSNDKEKFKDSVYEVIRPNSYDLDDGEDRFRGLKSYLNINGEPYEITIETNVEEADQTLIAIALVTLCFFLLLIIGFILLNRKIAINSWKPFYKTLQSLKLFDITKDTSIKLVKTDIQEFQELNYSLEKLVKNNSNAYQQQKLFIENASHELQTPIALLKSKLDLLIQEKEVTPKIAEIINNIEIPLSRLSRINKNLLILAKVENRQYNELESLHVDHFINTSFLLLSDYINSKNITVTQNIKNTIEVQANYFLLETLINNLLSNAIRHTLVDGEIKIKLENNTLFISNSGKTALHKEQLFERFSSLSQEKSSSGLGLAIIKEIVNKYKWSINYHYQNGFHTFYIQF</sequence>
<name>A0A1B1Y8N1_9FLAO</name>
<dbReference type="GO" id="GO:0016036">
    <property type="term" value="P:cellular response to phosphate starvation"/>
    <property type="evidence" value="ECO:0007669"/>
    <property type="project" value="TreeGrafter"/>
</dbReference>
<dbReference type="PANTHER" id="PTHR45453">
    <property type="entry name" value="PHOSPHATE REGULON SENSOR PROTEIN PHOR"/>
    <property type="match status" value="1"/>
</dbReference>
<evidence type="ECO:0000256" key="9">
    <source>
        <dbReference type="ARBA" id="ARBA00023136"/>
    </source>
</evidence>
<organism evidence="12 13">
    <name type="scientific">Wenyingzhuangia fucanilytica</name>
    <dbReference type="NCBI Taxonomy" id="1790137"/>
    <lineage>
        <taxon>Bacteria</taxon>
        <taxon>Pseudomonadati</taxon>
        <taxon>Bacteroidota</taxon>
        <taxon>Flavobacteriia</taxon>
        <taxon>Flavobacteriales</taxon>
        <taxon>Flavobacteriaceae</taxon>
        <taxon>Wenyingzhuangia</taxon>
    </lineage>
</organism>
<dbReference type="STRING" id="1790137.AXE80_12890"/>
<dbReference type="InterPro" id="IPR003594">
    <property type="entry name" value="HATPase_dom"/>
</dbReference>
<dbReference type="Gene3D" id="1.10.287.130">
    <property type="match status" value="1"/>
</dbReference>
<dbReference type="InterPro" id="IPR050351">
    <property type="entry name" value="BphY/WalK/GraS-like"/>
</dbReference>
<dbReference type="SMART" id="SM00387">
    <property type="entry name" value="HATPase_c"/>
    <property type="match status" value="1"/>
</dbReference>
<comment type="catalytic activity">
    <reaction evidence="1">
        <text>ATP + protein L-histidine = ADP + protein N-phospho-L-histidine.</text>
        <dbReference type="EC" id="2.7.13.3"/>
    </reaction>
</comment>
<dbReference type="GO" id="GO:0000155">
    <property type="term" value="F:phosphorelay sensor kinase activity"/>
    <property type="evidence" value="ECO:0007669"/>
    <property type="project" value="InterPro"/>
</dbReference>
<keyword evidence="9 10" id="KW-0472">Membrane</keyword>
<dbReference type="InterPro" id="IPR003661">
    <property type="entry name" value="HisK_dim/P_dom"/>
</dbReference>
<dbReference type="InterPro" id="IPR005467">
    <property type="entry name" value="His_kinase_dom"/>
</dbReference>
<dbReference type="Pfam" id="PF00512">
    <property type="entry name" value="HisKA"/>
    <property type="match status" value="1"/>
</dbReference>
<dbReference type="CDD" id="cd00082">
    <property type="entry name" value="HisKA"/>
    <property type="match status" value="1"/>
</dbReference>
<evidence type="ECO:0000256" key="2">
    <source>
        <dbReference type="ARBA" id="ARBA00004651"/>
    </source>
</evidence>
<keyword evidence="8 10" id="KW-1133">Transmembrane helix</keyword>
<dbReference type="EC" id="2.7.13.3" evidence="3"/>
<dbReference type="Proteomes" id="UP000092967">
    <property type="component" value="Chromosome"/>
</dbReference>
<dbReference type="Gene3D" id="3.30.565.10">
    <property type="entry name" value="Histidine kinase-like ATPase, C-terminal domain"/>
    <property type="match status" value="1"/>
</dbReference>
<evidence type="ECO:0000313" key="12">
    <source>
        <dbReference type="EMBL" id="ANW97125.1"/>
    </source>
</evidence>
<keyword evidence="5" id="KW-0808">Transferase</keyword>
<evidence type="ECO:0000256" key="8">
    <source>
        <dbReference type="ARBA" id="ARBA00022989"/>
    </source>
</evidence>
<dbReference type="RefSeq" id="WP_068828024.1">
    <property type="nucleotide sequence ID" value="NZ_CP014224.1"/>
</dbReference>
<feature type="transmembrane region" description="Helical" evidence="10">
    <location>
        <begin position="140"/>
        <end position="161"/>
    </location>
</feature>
<keyword evidence="6 10" id="KW-0812">Transmembrane</keyword>
<dbReference type="AlphaFoldDB" id="A0A1B1Y8N1"/>